<sequence length="68" mass="7799">MEEDEAFAKQLQAHLAALYRDQGRYSEAEPLYLKALDIFERRLGVNHPNTVTVGRGLANLRDRLNSQQ</sequence>
<accession>A0A9Q5ZGX7</accession>
<organism evidence="2 3">
    <name type="scientific">Nostoc linckia z8</name>
    <dbReference type="NCBI Taxonomy" id="1628746"/>
    <lineage>
        <taxon>Bacteria</taxon>
        <taxon>Bacillati</taxon>
        <taxon>Cyanobacteriota</taxon>
        <taxon>Cyanophyceae</taxon>
        <taxon>Nostocales</taxon>
        <taxon>Nostocaceae</taxon>
        <taxon>Nostoc</taxon>
    </lineage>
</organism>
<protein>
    <recommendedName>
        <fullName evidence="4">Tetratricopeptide repeat protein</fullName>
    </recommendedName>
</protein>
<dbReference type="Pfam" id="PF13424">
    <property type="entry name" value="TPR_12"/>
    <property type="match status" value="1"/>
</dbReference>
<name>A0A9Q5ZGX7_NOSLI</name>
<dbReference type="Gene3D" id="1.25.40.10">
    <property type="entry name" value="Tetratricopeptide repeat domain"/>
    <property type="match status" value="1"/>
</dbReference>
<gene>
    <name evidence="2" type="ORF">VF08_01765</name>
</gene>
<dbReference type="EMBL" id="LAHD01000003">
    <property type="protein sequence ID" value="PHK07110.1"/>
    <property type="molecule type" value="Genomic_DNA"/>
</dbReference>
<dbReference type="PROSITE" id="PS50005">
    <property type="entry name" value="TPR"/>
    <property type="match status" value="1"/>
</dbReference>
<evidence type="ECO:0000313" key="2">
    <source>
        <dbReference type="EMBL" id="PHK07110.1"/>
    </source>
</evidence>
<feature type="repeat" description="TPR" evidence="1">
    <location>
        <begin position="9"/>
        <end position="42"/>
    </location>
</feature>
<evidence type="ECO:0000313" key="3">
    <source>
        <dbReference type="Proteomes" id="UP000222310"/>
    </source>
</evidence>
<reference evidence="2 3" key="1">
    <citation type="submission" date="2015-02" db="EMBL/GenBank/DDBJ databases">
        <title>Nostoc linckia genome annotation.</title>
        <authorList>
            <person name="Zhou Z."/>
        </authorList>
    </citation>
    <scope>NUCLEOTIDE SEQUENCE [LARGE SCALE GENOMIC DNA]</scope>
    <source>
        <strain evidence="3">z8</strain>
    </source>
</reference>
<keyword evidence="1" id="KW-0802">TPR repeat</keyword>
<comment type="caution">
    <text evidence="2">The sequence shown here is derived from an EMBL/GenBank/DDBJ whole genome shotgun (WGS) entry which is preliminary data.</text>
</comment>
<dbReference type="AlphaFoldDB" id="A0A9Q5ZGX7"/>
<dbReference type="InterPro" id="IPR011990">
    <property type="entry name" value="TPR-like_helical_dom_sf"/>
</dbReference>
<evidence type="ECO:0000256" key="1">
    <source>
        <dbReference type="PROSITE-ProRule" id="PRU00339"/>
    </source>
</evidence>
<dbReference type="InterPro" id="IPR019734">
    <property type="entry name" value="TPR_rpt"/>
</dbReference>
<evidence type="ECO:0008006" key="4">
    <source>
        <dbReference type="Google" id="ProtNLM"/>
    </source>
</evidence>
<dbReference type="SUPFAM" id="SSF48452">
    <property type="entry name" value="TPR-like"/>
    <property type="match status" value="1"/>
</dbReference>
<proteinExistence type="predicted"/>
<dbReference type="Proteomes" id="UP000222310">
    <property type="component" value="Unassembled WGS sequence"/>
</dbReference>